<dbReference type="Gene3D" id="3.30.70.2330">
    <property type="match status" value="1"/>
</dbReference>
<keyword evidence="2" id="KW-1185">Reference proteome</keyword>
<dbReference type="EMBL" id="JACCBV010000001">
    <property type="protein sequence ID" value="NYE19607.1"/>
    <property type="molecule type" value="Genomic_DNA"/>
</dbReference>
<evidence type="ECO:0000313" key="1">
    <source>
        <dbReference type="EMBL" id="NYE19607.1"/>
    </source>
</evidence>
<reference evidence="1 2" key="1">
    <citation type="submission" date="2020-07" db="EMBL/GenBank/DDBJ databases">
        <title>Sequencing the genomes of 1000 actinobacteria strains.</title>
        <authorList>
            <person name="Klenk H.-P."/>
        </authorList>
    </citation>
    <scope>NUCLEOTIDE SEQUENCE [LARGE SCALE GENOMIC DNA]</scope>
    <source>
        <strain evidence="1 2">DSM 24662</strain>
    </source>
</reference>
<gene>
    <name evidence="1" type="ORF">BJ991_001635</name>
</gene>
<dbReference type="Proteomes" id="UP000576969">
    <property type="component" value="Unassembled WGS sequence"/>
</dbReference>
<organism evidence="1 2">
    <name type="scientific">Microbacterium immunditiarum</name>
    <dbReference type="NCBI Taxonomy" id="337480"/>
    <lineage>
        <taxon>Bacteria</taxon>
        <taxon>Bacillati</taxon>
        <taxon>Actinomycetota</taxon>
        <taxon>Actinomycetes</taxon>
        <taxon>Micrococcales</taxon>
        <taxon>Microbacteriaceae</taxon>
        <taxon>Microbacterium</taxon>
    </lineage>
</organism>
<sequence length="206" mass="23317">MDARFDSFPFQDGQFAPLGAKAYAPVVPTRAMGFTDDEEWEVVGESRYLDGIRRTKELMDEDEEGGTLFAQLIAEPLNEFDRHAVRVDLVWDYQRETCGYLPREQAYRLQPLVIQEADDGLIVLREASLYGGTLDRPNIGVWLSPPALSDQTQDYSDFRAERAANERDESAATQRANAVAREHQEAIVAEQAAASEKRSLWKRLGF</sequence>
<name>A0A7Y9GN89_9MICO</name>
<evidence type="ECO:0000313" key="2">
    <source>
        <dbReference type="Proteomes" id="UP000576969"/>
    </source>
</evidence>
<comment type="caution">
    <text evidence="1">The sequence shown here is derived from an EMBL/GenBank/DDBJ whole genome shotgun (WGS) entry which is preliminary data.</text>
</comment>
<dbReference type="RefSeq" id="WP_179489062.1">
    <property type="nucleotide sequence ID" value="NZ_JACCBV010000001.1"/>
</dbReference>
<evidence type="ECO:0008006" key="3">
    <source>
        <dbReference type="Google" id="ProtNLM"/>
    </source>
</evidence>
<accession>A0A7Y9GN89</accession>
<proteinExistence type="predicted"/>
<dbReference type="AlphaFoldDB" id="A0A7Y9GN89"/>
<protein>
    <recommendedName>
        <fullName evidence="3">HIRAN domain-containing protein</fullName>
    </recommendedName>
</protein>